<gene>
    <name evidence="2" type="ORF">BLNAU_12456</name>
</gene>
<dbReference type="EMBL" id="JARBJD010000101">
    <property type="protein sequence ID" value="KAK2952628.1"/>
    <property type="molecule type" value="Genomic_DNA"/>
</dbReference>
<dbReference type="Proteomes" id="UP001281761">
    <property type="component" value="Unassembled WGS sequence"/>
</dbReference>
<name>A0ABQ9XJL9_9EUKA</name>
<protein>
    <recommendedName>
        <fullName evidence="4">Right handed beta helix domain-containing protein</fullName>
    </recommendedName>
</protein>
<feature type="region of interest" description="Disordered" evidence="1">
    <location>
        <begin position="1058"/>
        <end position="1094"/>
    </location>
</feature>
<evidence type="ECO:0008006" key="4">
    <source>
        <dbReference type="Google" id="ProtNLM"/>
    </source>
</evidence>
<keyword evidence="3" id="KW-1185">Reference proteome</keyword>
<organism evidence="2 3">
    <name type="scientific">Blattamonas nauphoetae</name>
    <dbReference type="NCBI Taxonomy" id="2049346"/>
    <lineage>
        <taxon>Eukaryota</taxon>
        <taxon>Metamonada</taxon>
        <taxon>Preaxostyla</taxon>
        <taxon>Oxymonadida</taxon>
        <taxon>Blattamonas</taxon>
    </lineage>
</organism>
<evidence type="ECO:0000313" key="2">
    <source>
        <dbReference type="EMBL" id="KAK2952628.1"/>
    </source>
</evidence>
<accession>A0ABQ9XJL9</accession>
<dbReference type="InterPro" id="IPR011050">
    <property type="entry name" value="Pectin_lyase_fold/virulence"/>
</dbReference>
<dbReference type="SUPFAM" id="SSF51126">
    <property type="entry name" value="Pectin lyase-like"/>
    <property type="match status" value="2"/>
</dbReference>
<evidence type="ECO:0000313" key="3">
    <source>
        <dbReference type="Proteomes" id="UP001281761"/>
    </source>
</evidence>
<sequence length="1385" mass="147544">MKPPYDWSSTSFEEHPLIFWERFYSPNPPNCPFSYATFSTPIIFTDCQFSHFSESAIVLLTPAPLTVFGCSFSDCNSSAYQGGGIASCKSAQSFTTTIHVELSLFEDCPSSWRGGGLGLIVPGRNTVTSSNFTRCVAVVQSGGGGFSKQHFRIVALWRTARRVEPGYNVALGHRDWMIERPDSSLNPIDTCIYLSLPSEMLAQQHSPKEEPSRYVDWGQATLVTIENLGLVPIQGFPLVSCMASNAKITIRQIRMSSVIGISPVPFVFTAGQVSMELCHFTHLTQMTTSLISVTGTCSLEIKHSAFEHTTSRSPIIFSEDAKLQILQCIFRNLTRSEGSGASAIDSFNSEDIQIFALFTSCSSLTGIAGALQVTITKSITFHSSPLVFCNNTAFGTNAANDLHLSGASLPASHYVDIYSSSAAPSIVDKDGEHVPFTIDFIHVFDEDNLSDHPLCLPPLVLDDLFFELVGFMGRSLPLIAQTHSASGPLFSIVSNGQLYLSDLTFLISSDRTHPTIVVDETSTLRLLSGVLISQGQRLTQPFLLSTGSVLLTSPQFSNLRFSGCSCVLIEGGTFTIDQDAETLRAHLNNVTTDGDGAFLHASSATVNIAPFVFGNCHARNGGALCFQDCYSVSVSSCIFTHCSASKDGGSIIVENHNTPDAYLAIEWCCFADCSAERGGGFFINTSASSSLSLDGGGDANGEKIRTTLQRGLTSNIEETVFLVVAYDGTLELNSLTLEWPGDLVLVQLVDPSATLTIAKCHLIYGHDVTDSIIICQSGSLVMSSTEVECTNSNCEVDVPFISIEGGKTVLDQTSLTTAQTMTTASSSLIVQSSGSFTMKNMVVTDITLQTGDGSAISAALTTNTDQLSIESTTFASCSSSAGNGGALAVTITSGSLSLNTCRFEKCSSAMNGGAIWLDLSQMPSPSQYSLLKTTFGTDGSANKASGMGHCVFVLGEDLRRVIVRRRWEGSFEEAEADDLWGKDNTTPPSGISLLSLLQSHVMGVGEGGRDDATGTTDAPFKTLRWCFMATEPGDGPFDVVVVERARIGESYSLEDQSGWTMDVSGSGSGGSCEVLSSVSDEERKPGTASSPMPRAMVTLSGQTLSFFDILFSSLSAPRSMQFVFSLLTSSHLTLSSCSLSSSSPIAVSFVSASAVSSFSVDTFSMNSVSFVRKAALVMFGDSSEITLTSSSFLTISLEGGALLWGTTSGAMKVTNTSFSHCNGEVFGSVIRTKIVGITTTITNCTFSSCSTRVKLGEKGERSVVGGGCVVVEMMKRTISTRRLPSSSVDLSLSSFSDCMLTKTDTSSSQSSLSEFVGGSGFLIVGNENSDSAILQKVTLSRCLCTGFGKMSVFDGGVVVGRRHALFTDRRGSSVRECGMGSVQIR</sequence>
<proteinExistence type="predicted"/>
<evidence type="ECO:0000256" key="1">
    <source>
        <dbReference type="SAM" id="MobiDB-lite"/>
    </source>
</evidence>
<reference evidence="2 3" key="1">
    <citation type="journal article" date="2022" name="bioRxiv">
        <title>Genomics of Preaxostyla Flagellates Illuminates Evolutionary Transitions and the Path Towards Mitochondrial Loss.</title>
        <authorList>
            <person name="Novak L.V.F."/>
            <person name="Treitli S.C."/>
            <person name="Pyrih J."/>
            <person name="Halakuc P."/>
            <person name="Pipaliya S.V."/>
            <person name="Vacek V."/>
            <person name="Brzon O."/>
            <person name="Soukal P."/>
            <person name="Eme L."/>
            <person name="Dacks J.B."/>
            <person name="Karnkowska A."/>
            <person name="Elias M."/>
            <person name="Hampl V."/>
        </authorList>
    </citation>
    <scope>NUCLEOTIDE SEQUENCE [LARGE SCALE GENOMIC DNA]</scope>
    <source>
        <strain evidence="2">NAU3</strain>
        <tissue evidence="2">Gut</tissue>
    </source>
</reference>
<comment type="caution">
    <text evidence="2">The sequence shown here is derived from an EMBL/GenBank/DDBJ whole genome shotgun (WGS) entry which is preliminary data.</text>
</comment>